<dbReference type="RefSeq" id="WP_345675538.1">
    <property type="nucleotide sequence ID" value="NZ_BAABHS010000008.1"/>
</dbReference>
<evidence type="ECO:0000256" key="4">
    <source>
        <dbReference type="ARBA" id="ARBA00022729"/>
    </source>
</evidence>
<name>A0ABP9H3K1_9ACTN</name>
<protein>
    <submittedName>
        <fullName evidence="8">Iron-siderophore ABC transporter substrate-binding protein</fullName>
    </submittedName>
</protein>
<feature type="region of interest" description="Disordered" evidence="5">
    <location>
        <begin position="33"/>
        <end position="52"/>
    </location>
</feature>
<sequence length="353" mass="36611">MHRTGIPRGLRRLAAAGIAATLALGLAACGDDKDDKGDKASGGSPAASAPAASAPDAAAYPVTITHKLGTTTIKSAPKRIVALGEGDQDAALALAAQLTGMVETTPPDGIAPWAASKLNGSKPELIVMGDNGAPIEKVLALKPDLILANTDYWVEQEYEKLSKIAPTTAFETGPSQDTWQQVTRQVGKALGKAAEADKLVAGLEGKIAAVGTTYPEIKGKSFALTNAQNAGTIAVLKDKADTSVKLLGGFGMTFPDTVANLPGAGFAAELSMERLDVLEVDVLLSNYNADASLQKAIEANPQFAGLKVVKRGSYIPLDSNDFWALRAPTPLAVEYVIDKVMPRISQAAKAPRG</sequence>
<keyword evidence="3" id="KW-0813">Transport</keyword>
<feature type="domain" description="Fe/B12 periplasmic-binding" evidence="7">
    <location>
        <begin position="79"/>
        <end position="348"/>
    </location>
</feature>
<dbReference type="Gene3D" id="3.40.50.1980">
    <property type="entry name" value="Nitrogenase molybdenum iron protein domain"/>
    <property type="match status" value="2"/>
</dbReference>
<evidence type="ECO:0000256" key="3">
    <source>
        <dbReference type="ARBA" id="ARBA00022448"/>
    </source>
</evidence>
<evidence type="ECO:0000313" key="8">
    <source>
        <dbReference type="EMBL" id="GAA4961130.1"/>
    </source>
</evidence>
<keyword evidence="4 6" id="KW-0732">Signal</keyword>
<dbReference type="InterPro" id="IPR002491">
    <property type="entry name" value="ABC_transptr_periplasmic_BD"/>
</dbReference>
<dbReference type="SUPFAM" id="SSF53807">
    <property type="entry name" value="Helical backbone' metal receptor"/>
    <property type="match status" value="1"/>
</dbReference>
<proteinExistence type="inferred from homology"/>
<dbReference type="EMBL" id="BAABHS010000008">
    <property type="protein sequence ID" value="GAA4961130.1"/>
    <property type="molecule type" value="Genomic_DNA"/>
</dbReference>
<dbReference type="PANTHER" id="PTHR30532">
    <property type="entry name" value="IRON III DICITRATE-BINDING PERIPLASMIC PROTEIN"/>
    <property type="match status" value="1"/>
</dbReference>
<dbReference type="InterPro" id="IPR051313">
    <property type="entry name" value="Bact_iron-sidero_bind"/>
</dbReference>
<dbReference type="PROSITE" id="PS51257">
    <property type="entry name" value="PROKAR_LIPOPROTEIN"/>
    <property type="match status" value="1"/>
</dbReference>
<comment type="caution">
    <text evidence="8">The sequence shown here is derived from an EMBL/GenBank/DDBJ whole genome shotgun (WGS) entry which is preliminary data.</text>
</comment>
<keyword evidence="9" id="KW-1185">Reference proteome</keyword>
<feature type="signal peptide" evidence="6">
    <location>
        <begin position="1"/>
        <end position="27"/>
    </location>
</feature>
<dbReference type="PANTHER" id="PTHR30532:SF24">
    <property type="entry name" value="FERRIC ENTEROBACTIN-BINDING PERIPLASMIC PROTEIN FEPB"/>
    <property type="match status" value="1"/>
</dbReference>
<dbReference type="PROSITE" id="PS50983">
    <property type="entry name" value="FE_B12_PBP"/>
    <property type="match status" value="1"/>
</dbReference>
<dbReference type="Proteomes" id="UP001500466">
    <property type="component" value="Unassembled WGS sequence"/>
</dbReference>
<evidence type="ECO:0000259" key="7">
    <source>
        <dbReference type="PROSITE" id="PS50983"/>
    </source>
</evidence>
<evidence type="ECO:0000256" key="5">
    <source>
        <dbReference type="SAM" id="MobiDB-lite"/>
    </source>
</evidence>
<feature type="compositionally biased region" description="Low complexity" evidence="5">
    <location>
        <begin position="41"/>
        <end position="52"/>
    </location>
</feature>
<comment type="similarity">
    <text evidence="2">Belongs to the bacterial solute-binding protein 8 family.</text>
</comment>
<reference evidence="9" key="1">
    <citation type="journal article" date="2019" name="Int. J. Syst. Evol. Microbiol.">
        <title>The Global Catalogue of Microorganisms (GCM) 10K type strain sequencing project: providing services to taxonomists for standard genome sequencing and annotation.</title>
        <authorList>
            <consortium name="The Broad Institute Genomics Platform"/>
            <consortium name="The Broad Institute Genome Sequencing Center for Infectious Disease"/>
            <person name="Wu L."/>
            <person name="Ma J."/>
        </authorList>
    </citation>
    <scope>NUCLEOTIDE SEQUENCE [LARGE SCALE GENOMIC DNA]</scope>
    <source>
        <strain evidence="9">JCM 17986</strain>
    </source>
</reference>
<evidence type="ECO:0000256" key="1">
    <source>
        <dbReference type="ARBA" id="ARBA00004196"/>
    </source>
</evidence>
<evidence type="ECO:0000256" key="2">
    <source>
        <dbReference type="ARBA" id="ARBA00008814"/>
    </source>
</evidence>
<evidence type="ECO:0000313" key="9">
    <source>
        <dbReference type="Proteomes" id="UP001500466"/>
    </source>
</evidence>
<organism evidence="8 9">
    <name type="scientific">Yinghuangia aomiensis</name>
    <dbReference type="NCBI Taxonomy" id="676205"/>
    <lineage>
        <taxon>Bacteria</taxon>
        <taxon>Bacillati</taxon>
        <taxon>Actinomycetota</taxon>
        <taxon>Actinomycetes</taxon>
        <taxon>Kitasatosporales</taxon>
        <taxon>Streptomycetaceae</taxon>
        <taxon>Yinghuangia</taxon>
    </lineage>
</organism>
<feature type="chain" id="PRO_5046572499" evidence="6">
    <location>
        <begin position="28"/>
        <end position="353"/>
    </location>
</feature>
<accession>A0ABP9H3K1</accession>
<gene>
    <name evidence="8" type="ORF">GCM10023205_25660</name>
</gene>
<comment type="subcellular location">
    <subcellularLocation>
        <location evidence="1">Cell envelope</location>
    </subcellularLocation>
</comment>
<dbReference type="Pfam" id="PF01497">
    <property type="entry name" value="Peripla_BP_2"/>
    <property type="match status" value="1"/>
</dbReference>
<evidence type="ECO:0000256" key="6">
    <source>
        <dbReference type="SAM" id="SignalP"/>
    </source>
</evidence>